<keyword evidence="2" id="KW-1185">Reference proteome</keyword>
<dbReference type="CDD" id="cd00580">
    <property type="entry name" value="CHMI"/>
    <property type="match status" value="1"/>
</dbReference>
<dbReference type="eggNOG" id="COG3232">
    <property type="taxonomic scope" value="Bacteria"/>
</dbReference>
<dbReference type="PANTHER" id="PTHR37950:SF1">
    <property type="entry name" value="4-HYDROXYPHENYLACETATE CATABOLISM PROTEIN"/>
    <property type="match status" value="1"/>
</dbReference>
<dbReference type="InterPro" id="IPR014347">
    <property type="entry name" value="Tautomerase/MIF_sf"/>
</dbReference>
<reference evidence="1 2" key="1">
    <citation type="submission" date="2013-10" db="EMBL/GenBank/DDBJ databases">
        <title>The Genome Sequence of Acinetobacter nectaris CIP 110549.</title>
        <authorList>
            <consortium name="The Broad Institute Genomics Platform"/>
            <consortium name="The Broad Institute Genome Sequencing Center for Infectious Disease"/>
            <person name="Cerqueira G."/>
            <person name="Feldgarden M."/>
            <person name="Courvalin P."/>
            <person name="Grillot-Courvalin C."/>
            <person name="Clermont D."/>
            <person name="Rocha E."/>
            <person name="Yoon E.-J."/>
            <person name="Nemec A."/>
            <person name="Young S.K."/>
            <person name="Zeng Q."/>
            <person name="Gargeya S."/>
            <person name="Fitzgerald M."/>
            <person name="Abouelleil A."/>
            <person name="Alvarado L."/>
            <person name="Berlin A.M."/>
            <person name="Chapman S.B."/>
            <person name="Gainer-Dewar J."/>
            <person name="Goldberg J."/>
            <person name="Gnerre S."/>
            <person name="Griggs A."/>
            <person name="Gujja S."/>
            <person name="Hansen M."/>
            <person name="Howarth C."/>
            <person name="Imamovic A."/>
            <person name="Ireland A."/>
            <person name="Larimer J."/>
            <person name="McCowan C."/>
            <person name="Murphy C."/>
            <person name="Pearson M."/>
            <person name="Poon T.W."/>
            <person name="Priest M."/>
            <person name="Roberts A."/>
            <person name="Saif S."/>
            <person name="Shea T."/>
            <person name="Sykes S."/>
            <person name="Wortman J."/>
            <person name="Nusbaum C."/>
            <person name="Birren B."/>
        </authorList>
    </citation>
    <scope>NUCLEOTIDE SEQUENCE [LARGE SCALE GENOMIC DNA]</scope>
    <source>
        <strain evidence="1 2">CIP 110549</strain>
    </source>
</reference>
<dbReference type="STRING" id="1392540.P256_00332"/>
<evidence type="ECO:0000313" key="1">
    <source>
        <dbReference type="EMBL" id="ESK40904.1"/>
    </source>
</evidence>
<dbReference type="Pfam" id="PF02962">
    <property type="entry name" value="CHMI"/>
    <property type="match status" value="1"/>
</dbReference>
<dbReference type="PATRIC" id="fig|1392540.3.peg.322"/>
<dbReference type="InterPro" id="IPR004220">
    <property type="entry name" value="5-COMe_2-OHmuconate_Isoase"/>
</dbReference>
<dbReference type="PANTHER" id="PTHR37950">
    <property type="entry name" value="4-HYDROXYPHENYLACETATE CATABOLISM PROTEIN"/>
    <property type="match status" value="1"/>
</dbReference>
<dbReference type="OrthoDB" id="9814215at2"/>
<dbReference type="SUPFAM" id="SSF55331">
    <property type="entry name" value="Tautomerase/MIF"/>
    <property type="match status" value="1"/>
</dbReference>
<dbReference type="EMBL" id="AYER01000002">
    <property type="protein sequence ID" value="ESK40904.1"/>
    <property type="molecule type" value="Genomic_DNA"/>
</dbReference>
<accession>V2V036</accession>
<proteinExistence type="predicted"/>
<organism evidence="1 2">
    <name type="scientific">Acinetobacter nectaris CIP 110549</name>
    <dbReference type="NCBI Taxonomy" id="1392540"/>
    <lineage>
        <taxon>Bacteria</taxon>
        <taxon>Pseudomonadati</taxon>
        <taxon>Pseudomonadota</taxon>
        <taxon>Gammaproteobacteria</taxon>
        <taxon>Moraxellales</taxon>
        <taxon>Moraxellaceae</taxon>
        <taxon>Acinetobacter</taxon>
    </lineage>
</organism>
<evidence type="ECO:0000313" key="2">
    <source>
        <dbReference type="Proteomes" id="UP000023785"/>
    </source>
</evidence>
<dbReference type="Proteomes" id="UP000023785">
    <property type="component" value="Unassembled WGS sequence"/>
</dbReference>
<comment type="caution">
    <text evidence="1">The sequence shown here is derived from an EMBL/GenBank/DDBJ whole genome shotgun (WGS) entry which is preliminary data.</text>
</comment>
<dbReference type="HOGENOM" id="CLU_139188_3_0_6"/>
<dbReference type="Gene3D" id="3.30.429.10">
    <property type="entry name" value="Macrophage Migration Inhibitory Factor"/>
    <property type="match status" value="1"/>
</dbReference>
<evidence type="ECO:0008006" key="3">
    <source>
        <dbReference type="Google" id="ProtNLM"/>
    </source>
</evidence>
<protein>
    <recommendedName>
        <fullName evidence="3">5-carboxymethyl-2-hydroxymuconate isomerase</fullName>
    </recommendedName>
</protein>
<dbReference type="AlphaFoldDB" id="V2V036"/>
<dbReference type="GO" id="GO:0008704">
    <property type="term" value="F:5-carboxymethyl-2-hydroxymuconate delta-isomerase activity"/>
    <property type="evidence" value="ECO:0007669"/>
    <property type="project" value="InterPro"/>
</dbReference>
<sequence length="124" mass="14464">MPNLTLEYTGNLDIDTQELLLELHQVLFDSKLFEYKHDIKSRAIQFDEFLIGDGHEKNAFIHLKVCVLTGRTTAQLQKLNEALLQTIKDNQAFIHADMLKEIHLSVEVIEMNREIYRKFAFSKS</sequence>
<name>V2V036_9GAMM</name>
<dbReference type="RefSeq" id="WP_023271935.1">
    <property type="nucleotide sequence ID" value="NZ_KI530712.1"/>
</dbReference>
<gene>
    <name evidence="1" type="ORF">P256_00332</name>
</gene>